<sequence length="119" mass="12969">MHLYIQYVLHSTNLLRLSPFVSETEFLYNARHSDLKLLIQSAICSETVPCLFGLVPTYSQYEALLSGTSSRNSGSLSLKGSPEPAVATSKALISVQFYKNRVAYGSDESGSGSSERVSL</sequence>
<reference evidence="1" key="1">
    <citation type="submission" date="2018-10" db="EMBL/GenBank/DDBJ databases">
        <title>Population genomic analysis revealed the cold adaptation of white poplar.</title>
        <authorList>
            <person name="Liu Y.-J."/>
        </authorList>
    </citation>
    <scope>NUCLEOTIDE SEQUENCE [LARGE SCALE GENOMIC DNA]</scope>
    <source>
        <strain evidence="1">PAL-ZL1</strain>
    </source>
</reference>
<organism evidence="1">
    <name type="scientific">Populus alba</name>
    <name type="common">White poplar</name>
    <dbReference type="NCBI Taxonomy" id="43335"/>
    <lineage>
        <taxon>Eukaryota</taxon>
        <taxon>Viridiplantae</taxon>
        <taxon>Streptophyta</taxon>
        <taxon>Embryophyta</taxon>
        <taxon>Tracheophyta</taxon>
        <taxon>Spermatophyta</taxon>
        <taxon>Magnoliopsida</taxon>
        <taxon>eudicotyledons</taxon>
        <taxon>Gunneridae</taxon>
        <taxon>Pentapetalae</taxon>
        <taxon>rosids</taxon>
        <taxon>fabids</taxon>
        <taxon>Malpighiales</taxon>
        <taxon>Salicaceae</taxon>
        <taxon>Saliceae</taxon>
        <taxon>Populus</taxon>
    </lineage>
</organism>
<dbReference type="EMBL" id="RCHU01001273">
    <property type="protein sequence ID" value="TKR59230.1"/>
    <property type="molecule type" value="Genomic_DNA"/>
</dbReference>
<evidence type="ECO:0000313" key="1">
    <source>
        <dbReference type="EMBL" id="TKR59230.1"/>
    </source>
</evidence>
<protein>
    <submittedName>
        <fullName evidence="1">Uncharacterized protein</fullName>
    </submittedName>
</protein>
<proteinExistence type="predicted"/>
<dbReference type="AlphaFoldDB" id="A0A4U5LT69"/>
<gene>
    <name evidence="1" type="ORF">D5086_0000325770</name>
</gene>
<accession>A0A4U5LT69</accession>
<name>A0A4U5LT69_POPAL</name>
<comment type="caution">
    <text evidence="1">The sequence shown here is derived from an EMBL/GenBank/DDBJ whole genome shotgun (WGS) entry which is preliminary data.</text>
</comment>